<evidence type="ECO:0000256" key="1">
    <source>
        <dbReference type="ARBA" id="ARBA00003263"/>
    </source>
</evidence>
<keyword evidence="13" id="KW-1185">Reference proteome</keyword>
<feature type="compositionally biased region" description="Low complexity" evidence="10">
    <location>
        <begin position="1"/>
        <end position="16"/>
    </location>
</feature>
<evidence type="ECO:0000256" key="5">
    <source>
        <dbReference type="ARBA" id="ARBA00023125"/>
    </source>
</evidence>
<evidence type="ECO:0000256" key="10">
    <source>
        <dbReference type="SAM" id="MobiDB-lite"/>
    </source>
</evidence>
<dbReference type="InterPro" id="IPR020479">
    <property type="entry name" value="HD_metazoa"/>
</dbReference>
<dbReference type="InterPro" id="IPR009057">
    <property type="entry name" value="Homeodomain-like_sf"/>
</dbReference>
<evidence type="ECO:0000259" key="11">
    <source>
        <dbReference type="PROSITE" id="PS50071"/>
    </source>
</evidence>
<dbReference type="GO" id="GO:0005634">
    <property type="term" value="C:nucleus"/>
    <property type="evidence" value="ECO:0007669"/>
    <property type="project" value="UniProtKB-SubCell"/>
</dbReference>
<dbReference type="KEGG" id="epa:110237449"/>
<feature type="region of interest" description="Disordered" evidence="10">
    <location>
        <begin position="1"/>
        <end position="38"/>
    </location>
</feature>
<keyword evidence="5 8" id="KW-0238">DNA-binding</keyword>
<evidence type="ECO:0000256" key="6">
    <source>
        <dbReference type="ARBA" id="ARBA00023155"/>
    </source>
</evidence>
<dbReference type="Pfam" id="PF00046">
    <property type="entry name" value="Homeodomain"/>
    <property type="match status" value="1"/>
</dbReference>
<dbReference type="SMART" id="SM00389">
    <property type="entry name" value="HOX"/>
    <property type="match status" value="1"/>
</dbReference>
<dbReference type="Gene3D" id="1.10.10.60">
    <property type="entry name" value="Homeodomain-like"/>
    <property type="match status" value="1"/>
</dbReference>
<dbReference type="InterPro" id="IPR017970">
    <property type="entry name" value="Homeobox_CS"/>
</dbReference>
<dbReference type="GO" id="GO:0000981">
    <property type="term" value="F:DNA-binding transcription factor activity, RNA polymerase II-specific"/>
    <property type="evidence" value="ECO:0007669"/>
    <property type="project" value="InterPro"/>
</dbReference>
<feature type="region of interest" description="Disordered" evidence="10">
    <location>
        <begin position="196"/>
        <end position="216"/>
    </location>
</feature>
<keyword evidence="7 8" id="KW-0539">Nucleus</keyword>
<dbReference type="AlphaFoldDB" id="A0A913X462"/>
<dbReference type="PANTHER" id="PTHR45664:SF11">
    <property type="entry name" value="HOMEOBOX PROTEIN HOX-B3"/>
    <property type="match status" value="1"/>
</dbReference>
<evidence type="ECO:0000256" key="7">
    <source>
        <dbReference type="ARBA" id="ARBA00023242"/>
    </source>
</evidence>
<accession>A0A913X462</accession>
<name>A0A913X462_EXADI</name>
<sequence length="216" mass="24858">MEANTSTTNQSTRQTASPRAPSNNAKKDDEDQNQEQKEIYPWMTEYRAKAAPPVKESTNLADKLNRTIYSTKQLVELEKEFHYNRYLCRPRRIEIAQSLDLTEKQVKIWFQNRRMRWKRDNKLVEKALEHEIKDRVKNLGAQNPHGYGSLPGSSSTAFDDSPNDWASTLQQMYTLSNSLQQNSCNMLSGLSTFTNGAKTSSVPKSIWPPTRPLQPY</sequence>
<keyword evidence="4" id="KW-0217">Developmental protein</keyword>
<dbReference type="PROSITE" id="PS50071">
    <property type="entry name" value="HOMEOBOX_2"/>
    <property type="match status" value="1"/>
</dbReference>
<feature type="compositionally biased region" description="Basic and acidic residues" evidence="10">
    <location>
        <begin position="25"/>
        <end position="38"/>
    </location>
</feature>
<dbReference type="RefSeq" id="XP_020898700.1">
    <property type="nucleotide sequence ID" value="XM_021043041.2"/>
</dbReference>
<proteinExistence type="inferred from homology"/>
<evidence type="ECO:0000256" key="4">
    <source>
        <dbReference type="ARBA" id="ARBA00022473"/>
    </source>
</evidence>
<dbReference type="InterPro" id="IPR001356">
    <property type="entry name" value="HD"/>
</dbReference>
<dbReference type="PROSITE" id="PS00027">
    <property type="entry name" value="HOMEOBOX_1"/>
    <property type="match status" value="1"/>
</dbReference>
<comment type="similarity">
    <text evidence="3">Belongs to the Antp homeobox family.</text>
</comment>
<feature type="DNA-binding region" description="Homeobox" evidence="8">
    <location>
        <begin position="62"/>
        <end position="121"/>
    </location>
</feature>
<dbReference type="OrthoDB" id="6159439at2759"/>
<dbReference type="GO" id="GO:0000978">
    <property type="term" value="F:RNA polymerase II cis-regulatory region sequence-specific DNA binding"/>
    <property type="evidence" value="ECO:0007669"/>
    <property type="project" value="TreeGrafter"/>
</dbReference>
<dbReference type="GeneID" id="110237449"/>
<dbReference type="EnsemblMetazoa" id="XM_021043041.2">
    <property type="protein sequence ID" value="XP_020898700.1"/>
    <property type="gene ID" value="LOC110237449"/>
</dbReference>
<dbReference type="GO" id="GO:0009952">
    <property type="term" value="P:anterior/posterior pattern specification"/>
    <property type="evidence" value="ECO:0007669"/>
    <property type="project" value="TreeGrafter"/>
</dbReference>
<evidence type="ECO:0000256" key="9">
    <source>
        <dbReference type="RuleBase" id="RU000682"/>
    </source>
</evidence>
<dbReference type="Proteomes" id="UP000887567">
    <property type="component" value="Unplaced"/>
</dbReference>
<protein>
    <recommendedName>
        <fullName evidence="11">Homeobox domain-containing protein</fullName>
    </recommendedName>
</protein>
<reference evidence="12" key="1">
    <citation type="submission" date="2022-11" db="UniProtKB">
        <authorList>
            <consortium name="EnsemblMetazoa"/>
        </authorList>
    </citation>
    <scope>IDENTIFICATION</scope>
</reference>
<feature type="domain" description="Homeobox" evidence="11">
    <location>
        <begin position="60"/>
        <end position="120"/>
    </location>
</feature>
<evidence type="ECO:0000313" key="12">
    <source>
        <dbReference type="EnsemblMetazoa" id="XP_020898700.1"/>
    </source>
</evidence>
<dbReference type="SUPFAM" id="SSF46689">
    <property type="entry name" value="Homeodomain-like"/>
    <property type="match status" value="1"/>
</dbReference>
<evidence type="ECO:0000256" key="8">
    <source>
        <dbReference type="PROSITE-ProRule" id="PRU00108"/>
    </source>
</evidence>
<evidence type="ECO:0000256" key="2">
    <source>
        <dbReference type="ARBA" id="ARBA00004123"/>
    </source>
</evidence>
<comment type="function">
    <text evidence="1">Sequence-specific transcription factor which is part of a developmental regulatory system that provides cells with specific positional identities on the anterior-posterior axis.</text>
</comment>
<dbReference type="PANTHER" id="PTHR45664">
    <property type="entry name" value="PROTEIN ZERKNUELLT 1-RELATED"/>
    <property type="match status" value="1"/>
</dbReference>
<dbReference type="CDD" id="cd00086">
    <property type="entry name" value="homeodomain"/>
    <property type="match status" value="1"/>
</dbReference>
<evidence type="ECO:0000313" key="13">
    <source>
        <dbReference type="Proteomes" id="UP000887567"/>
    </source>
</evidence>
<keyword evidence="6 8" id="KW-0371">Homeobox</keyword>
<comment type="subcellular location">
    <subcellularLocation>
        <location evidence="2 8 9">Nucleus</location>
    </subcellularLocation>
</comment>
<dbReference type="PRINTS" id="PR00024">
    <property type="entry name" value="HOMEOBOX"/>
</dbReference>
<evidence type="ECO:0000256" key="3">
    <source>
        <dbReference type="ARBA" id="ARBA00009107"/>
    </source>
</evidence>
<organism evidence="12 13">
    <name type="scientific">Exaiptasia diaphana</name>
    <name type="common">Tropical sea anemone</name>
    <name type="synonym">Aiptasia pulchella</name>
    <dbReference type="NCBI Taxonomy" id="2652724"/>
    <lineage>
        <taxon>Eukaryota</taxon>
        <taxon>Metazoa</taxon>
        <taxon>Cnidaria</taxon>
        <taxon>Anthozoa</taxon>
        <taxon>Hexacorallia</taxon>
        <taxon>Actiniaria</taxon>
        <taxon>Aiptasiidae</taxon>
        <taxon>Exaiptasia</taxon>
    </lineage>
</organism>